<dbReference type="PROSITE" id="PS51106">
    <property type="entry name" value="PTS_EIIC_TYPE_4"/>
    <property type="match status" value="1"/>
</dbReference>
<keyword evidence="6 9" id="KW-0812">Transmembrane</keyword>
<feature type="transmembrane region" description="Helical" evidence="9">
    <location>
        <begin position="31"/>
        <end position="51"/>
    </location>
</feature>
<feature type="transmembrane region" description="Helical" evidence="9">
    <location>
        <begin position="317"/>
        <end position="337"/>
    </location>
</feature>
<gene>
    <name evidence="10" type="ORF">IV87_GL000098</name>
    <name evidence="11" type="ORF">SAMN04487973_10169</name>
</gene>
<keyword evidence="8 9" id="KW-0472">Membrane</keyword>
<dbReference type="PANTHER" id="PTHR32502:SF23">
    <property type="entry name" value="TRANSPORT PROTEIN, PTS SYSTEM"/>
    <property type="match status" value="1"/>
</dbReference>
<evidence type="ECO:0000256" key="6">
    <source>
        <dbReference type="ARBA" id="ARBA00022692"/>
    </source>
</evidence>
<dbReference type="InterPro" id="IPR004700">
    <property type="entry name" value="PTS_IIC_man"/>
</dbReference>
<proteinExistence type="predicted"/>
<organism evidence="10 12">
    <name type="scientific">Pediococcus ethanolidurans</name>
    <dbReference type="NCBI Taxonomy" id="319653"/>
    <lineage>
        <taxon>Bacteria</taxon>
        <taxon>Bacillati</taxon>
        <taxon>Bacillota</taxon>
        <taxon>Bacilli</taxon>
        <taxon>Lactobacillales</taxon>
        <taxon>Lactobacillaceae</taxon>
        <taxon>Pediococcus</taxon>
    </lineage>
</organism>
<dbReference type="EMBL" id="FOGK01000001">
    <property type="protein sequence ID" value="SER01967.1"/>
    <property type="molecule type" value="Genomic_DNA"/>
</dbReference>
<dbReference type="OrthoDB" id="9795582at2"/>
<evidence type="ECO:0000313" key="13">
    <source>
        <dbReference type="Proteomes" id="UP000182818"/>
    </source>
</evidence>
<feature type="transmembrane region" description="Helical" evidence="9">
    <location>
        <begin position="176"/>
        <end position="199"/>
    </location>
</feature>
<dbReference type="Pfam" id="PF03613">
    <property type="entry name" value="EIID-AGA"/>
    <property type="match status" value="1"/>
</dbReference>
<dbReference type="AlphaFoldDB" id="A0A0R2KBH9"/>
<evidence type="ECO:0000256" key="8">
    <source>
        <dbReference type="ARBA" id="ARBA00023136"/>
    </source>
</evidence>
<dbReference type="Proteomes" id="UP000182818">
    <property type="component" value="Unassembled WGS sequence"/>
</dbReference>
<evidence type="ECO:0000256" key="1">
    <source>
        <dbReference type="ARBA" id="ARBA00004651"/>
    </source>
</evidence>
<comment type="subcellular location">
    <subcellularLocation>
        <location evidence="1">Cell membrane</location>
        <topology evidence="1">Multi-pass membrane protein</topology>
    </subcellularLocation>
</comment>
<evidence type="ECO:0000313" key="10">
    <source>
        <dbReference type="EMBL" id="KRN83629.1"/>
    </source>
</evidence>
<reference evidence="11 13" key="2">
    <citation type="submission" date="2016-10" db="EMBL/GenBank/DDBJ databases">
        <authorList>
            <person name="Varghese N."/>
            <person name="Submissions S."/>
        </authorList>
    </citation>
    <scope>NUCLEOTIDE SEQUENCE [LARGE SCALE GENOMIC DNA]</scope>
    <source>
        <strain evidence="11 13">CGMCC 1.3889</strain>
    </source>
</reference>
<keyword evidence="4" id="KW-0762">Sugar transport</keyword>
<dbReference type="PROSITE" id="PS51108">
    <property type="entry name" value="PTS_EIID"/>
    <property type="match status" value="1"/>
</dbReference>
<evidence type="ECO:0000256" key="5">
    <source>
        <dbReference type="ARBA" id="ARBA00022683"/>
    </source>
</evidence>
<dbReference type="PANTHER" id="PTHR32502">
    <property type="entry name" value="N-ACETYLGALACTOSAMINE PERMEASE II COMPONENT-RELATED"/>
    <property type="match status" value="1"/>
</dbReference>
<dbReference type="EMBL" id="JQBY01000001">
    <property type="protein sequence ID" value="KRN83629.1"/>
    <property type="molecule type" value="Genomic_DNA"/>
</dbReference>
<feature type="transmembrane region" description="Helical" evidence="9">
    <location>
        <begin position="205"/>
        <end position="236"/>
    </location>
</feature>
<dbReference type="GO" id="GO:0009401">
    <property type="term" value="P:phosphoenolpyruvate-dependent sugar phosphotransferase system"/>
    <property type="evidence" value="ECO:0007669"/>
    <property type="project" value="UniProtKB-KW"/>
</dbReference>
<evidence type="ECO:0000256" key="9">
    <source>
        <dbReference type="SAM" id="Phobius"/>
    </source>
</evidence>
<feature type="transmembrane region" description="Helical" evidence="9">
    <location>
        <begin position="93"/>
        <end position="114"/>
    </location>
</feature>
<evidence type="ECO:0000256" key="2">
    <source>
        <dbReference type="ARBA" id="ARBA00022448"/>
    </source>
</evidence>
<dbReference type="RefSeq" id="WP_083391847.1">
    <property type="nucleotide sequence ID" value="NZ_BJYP01000001.1"/>
</dbReference>
<evidence type="ECO:0000313" key="11">
    <source>
        <dbReference type="EMBL" id="SER01967.1"/>
    </source>
</evidence>
<protein>
    <submittedName>
        <fullName evidence="10">PTS system mannose-specific transporter subunit IICD</fullName>
    </submittedName>
    <submittedName>
        <fullName evidence="11">PTS system, mannose-specific IID component</fullName>
    </submittedName>
</protein>
<feature type="transmembrane region" description="Helical" evidence="9">
    <location>
        <begin position="477"/>
        <end position="497"/>
    </location>
</feature>
<dbReference type="STRING" id="319653.SAMN04487973_10169"/>
<keyword evidence="5" id="KW-0598">Phosphotransferase system</keyword>
<dbReference type="PATRIC" id="fig|319653.3.peg.98"/>
<dbReference type="GeneID" id="76044656"/>
<feature type="transmembrane region" description="Helical" evidence="9">
    <location>
        <begin position="377"/>
        <end position="402"/>
    </location>
</feature>
<feature type="transmembrane region" description="Helical" evidence="9">
    <location>
        <begin position="443"/>
        <end position="465"/>
    </location>
</feature>
<name>A0A0R2KBH9_9LACO</name>
<feature type="transmembrane region" description="Helical" evidence="9">
    <location>
        <begin position="137"/>
        <end position="164"/>
    </location>
</feature>
<sequence length="524" mass="56279">MFFQALALGILAGLAQWDSRMFGQNMLDRPLVVGPIVGLILGDFQTGIIMGGSLELVWMGLVNIGGATPPDMVTGGILGTAYAILSGLDTKTAIAVALPIAILAQSLGIIARVINTTLNSKADTYAKNGNDKGIEHLLWFGAAVFFILSFIPVFLGIFFGADLVREVVKAIPQNILTGLQMSAGILPALGIAVLMRFIYDKDSAPYLFIGFILAAVLKMSMVSVSIIGASVAYVTYRNAARENKISFSSNSESSSEKPLRVLDRRTFYKTIFRSLALQGAFNYERMQGIGFCFTVLPALRKIYPDKKDLAEALKRHVVFFNTSPQFVTFIVGIVVAMEEENAAKEDFDPSAIGAIKAALMGPLAGIGDSFFWGTIRIIGAGIGVGLALKGNILGAILFILIYNIPHYILRFGGLKLGYTGGMQFIQKAYATGLFEKLTASAKLLGTFVVGAMIATMVQISTPLVFTSNGAKTVLQDTFNNVLPAMLPLGLTFLVYWLVKRGIKVDYIMLGLMVFGVVGVLVGVL</sequence>
<dbReference type="Pfam" id="PF03609">
    <property type="entry name" value="EII-Sor"/>
    <property type="match status" value="1"/>
</dbReference>
<keyword evidence="13" id="KW-1185">Reference proteome</keyword>
<evidence type="ECO:0000313" key="12">
    <source>
        <dbReference type="Proteomes" id="UP000051749"/>
    </source>
</evidence>
<accession>A0A0R2KBH9</accession>
<comment type="caution">
    <text evidence="10">The sequence shown here is derived from an EMBL/GenBank/DDBJ whole genome shotgun (WGS) entry which is preliminary data.</text>
</comment>
<dbReference type="GO" id="GO:0005886">
    <property type="term" value="C:plasma membrane"/>
    <property type="evidence" value="ECO:0007669"/>
    <property type="project" value="UniProtKB-SubCell"/>
</dbReference>
<evidence type="ECO:0000256" key="7">
    <source>
        <dbReference type="ARBA" id="ARBA00022989"/>
    </source>
</evidence>
<dbReference type="InterPro" id="IPR004704">
    <property type="entry name" value="PTS_IID_man"/>
</dbReference>
<dbReference type="Proteomes" id="UP000051749">
    <property type="component" value="Unassembled WGS sequence"/>
</dbReference>
<dbReference type="InterPro" id="IPR050303">
    <property type="entry name" value="GatZ_KbaZ_carbometab"/>
</dbReference>
<keyword evidence="3" id="KW-1003">Cell membrane</keyword>
<keyword evidence="7 9" id="KW-1133">Transmembrane helix</keyword>
<keyword evidence="2" id="KW-0813">Transport</keyword>
<evidence type="ECO:0000256" key="4">
    <source>
        <dbReference type="ARBA" id="ARBA00022597"/>
    </source>
</evidence>
<reference evidence="10 12" key="1">
    <citation type="journal article" date="2015" name="Genome Announc.">
        <title>Expanding the biotechnology potential of lactobacilli through comparative genomics of 213 strains and associated genera.</title>
        <authorList>
            <person name="Sun Z."/>
            <person name="Harris H.M."/>
            <person name="McCann A."/>
            <person name="Guo C."/>
            <person name="Argimon S."/>
            <person name="Zhang W."/>
            <person name="Yang X."/>
            <person name="Jeffery I.B."/>
            <person name="Cooney J.C."/>
            <person name="Kagawa T.F."/>
            <person name="Liu W."/>
            <person name="Song Y."/>
            <person name="Salvetti E."/>
            <person name="Wrobel A."/>
            <person name="Rasinkangas P."/>
            <person name="Parkhill J."/>
            <person name="Rea M.C."/>
            <person name="O'Sullivan O."/>
            <person name="Ritari J."/>
            <person name="Douillard F.P."/>
            <person name="Paul Ross R."/>
            <person name="Yang R."/>
            <person name="Briner A.E."/>
            <person name="Felis G.E."/>
            <person name="de Vos W.M."/>
            <person name="Barrangou R."/>
            <person name="Klaenhammer T.R."/>
            <person name="Caufield P.W."/>
            <person name="Cui Y."/>
            <person name="Zhang H."/>
            <person name="O'Toole P.W."/>
        </authorList>
    </citation>
    <scope>NUCLEOTIDE SEQUENCE [LARGE SCALE GENOMIC DNA]</scope>
    <source>
        <strain evidence="10 12">DSM 22301</strain>
    </source>
</reference>
<feature type="transmembrane region" description="Helical" evidence="9">
    <location>
        <begin position="504"/>
        <end position="523"/>
    </location>
</feature>
<evidence type="ECO:0000256" key="3">
    <source>
        <dbReference type="ARBA" id="ARBA00022475"/>
    </source>
</evidence>